<proteinExistence type="predicted"/>
<dbReference type="Gene3D" id="3.30.1390.10">
    <property type="match status" value="1"/>
</dbReference>
<protein>
    <recommendedName>
        <fullName evidence="3">Ribosomal protein L7/L12 C-terminal domain-containing protein</fullName>
    </recommendedName>
</protein>
<organism evidence="1 2">
    <name type="scientific">Reticulibacter mediterranei</name>
    <dbReference type="NCBI Taxonomy" id="2778369"/>
    <lineage>
        <taxon>Bacteria</taxon>
        <taxon>Bacillati</taxon>
        <taxon>Chloroflexota</taxon>
        <taxon>Ktedonobacteria</taxon>
        <taxon>Ktedonobacterales</taxon>
        <taxon>Reticulibacteraceae</taxon>
        <taxon>Reticulibacter</taxon>
    </lineage>
</organism>
<keyword evidence="2" id="KW-1185">Reference proteome</keyword>
<sequence>MDEQEIVRRITSLEARMYRIERLTQQLLMTMTSSQTHIDQVRHVQDILRELRNDPDNFHMEPISLQERPEMVAIRQALLAGNKIQAIKLYRQLYGVSLKDATDAINSM</sequence>
<dbReference type="AlphaFoldDB" id="A0A8J3N5X5"/>
<dbReference type="EMBL" id="BNJK01000002">
    <property type="protein sequence ID" value="GHO99742.1"/>
    <property type="molecule type" value="Genomic_DNA"/>
</dbReference>
<dbReference type="RefSeq" id="WP_220210370.1">
    <property type="nucleotide sequence ID" value="NZ_BNJK01000002.1"/>
</dbReference>
<evidence type="ECO:0008006" key="3">
    <source>
        <dbReference type="Google" id="ProtNLM"/>
    </source>
</evidence>
<gene>
    <name evidence="1" type="ORF">KSF_097900</name>
</gene>
<evidence type="ECO:0000313" key="2">
    <source>
        <dbReference type="Proteomes" id="UP000597444"/>
    </source>
</evidence>
<accession>A0A8J3N5X5</accession>
<reference evidence="1" key="1">
    <citation type="submission" date="2020-10" db="EMBL/GenBank/DDBJ databases">
        <title>Taxonomic study of unclassified bacteria belonging to the class Ktedonobacteria.</title>
        <authorList>
            <person name="Yabe S."/>
            <person name="Wang C.M."/>
            <person name="Zheng Y."/>
            <person name="Sakai Y."/>
            <person name="Cavaletti L."/>
            <person name="Monciardini P."/>
            <person name="Donadio S."/>
        </authorList>
    </citation>
    <scope>NUCLEOTIDE SEQUENCE</scope>
    <source>
        <strain evidence="1">ID150040</strain>
    </source>
</reference>
<evidence type="ECO:0000313" key="1">
    <source>
        <dbReference type="EMBL" id="GHO99742.1"/>
    </source>
</evidence>
<comment type="caution">
    <text evidence="1">The sequence shown here is derived from an EMBL/GenBank/DDBJ whole genome shotgun (WGS) entry which is preliminary data.</text>
</comment>
<name>A0A8J3N5X5_9CHLR</name>
<dbReference type="Proteomes" id="UP000597444">
    <property type="component" value="Unassembled WGS sequence"/>
</dbReference>
<dbReference type="InterPro" id="IPR014719">
    <property type="entry name" value="Ribosomal_bL12_C/ClpS-like"/>
</dbReference>